<evidence type="ECO:0000259" key="3">
    <source>
        <dbReference type="Pfam" id="PF00497"/>
    </source>
</evidence>
<comment type="similarity">
    <text evidence="1">Belongs to the bacterial solute-binding protein 3 family.</text>
</comment>
<dbReference type="PANTHER" id="PTHR35936:SF25">
    <property type="entry name" value="ABC TRANSPORTER SUBSTRATE-BINDING PROTEIN"/>
    <property type="match status" value="1"/>
</dbReference>
<accession>A0A099KZ25</accession>
<sequence length="293" mass="33408">MLLELSLGVDVIDAYREKHENHQATCQGNLILKLFYIFFIIWISLSLSFSCKAIETINLSTFEYPPEHSQVLPHHGVVSHIIELAFAQVNIKVKWSYYPTTRAFMMAKSGRVDGTASYGYSKERIEGMYMSNSIISSATYFYHLKSTDFNWHNIKDLAGLRVGITNKLNYGDLFNNAVKENIFIVDGAQHDDLNLKKLLAGRIDIFPMTSGIAEYALKTRFPKGALEKVTYNKKPIREYDSFLFLPESLLKSEALLASFNQGLQKLQKSGQYQQILSNYYNGYYSTAIVNAKK</sequence>
<evidence type="ECO:0000256" key="2">
    <source>
        <dbReference type="ARBA" id="ARBA00022729"/>
    </source>
</evidence>
<dbReference type="PATRIC" id="fig|28229.3.peg.1750"/>
<reference evidence="4 5" key="1">
    <citation type="submission" date="2014-08" db="EMBL/GenBank/DDBJ databases">
        <title>Genomic and Phenotypic Diversity of Colwellia psychrerythraea strains from Disparate Marine Basins.</title>
        <authorList>
            <person name="Techtmann S.M."/>
            <person name="Stelling S.C."/>
            <person name="Utturkar S.M."/>
            <person name="Alshibli N."/>
            <person name="Harris A."/>
            <person name="Brown S.D."/>
            <person name="Hazen T.C."/>
        </authorList>
    </citation>
    <scope>NUCLEOTIDE SEQUENCE [LARGE SCALE GENOMIC DNA]</scope>
    <source>
        <strain evidence="4 5">GAB14E</strain>
    </source>
</reference>
<feature type="domain" description="Solute-binding protein family 3/N-terminal" evidence="3">
    <location>
        <begin position="75"/>
        <end position="281"/>
    </location>
</feature>
<evidence type="ECO:0000256" key="1">
    <source>
        <dbReference type="ARBA" id="ARBA00010333"/>
    </source>
</evidence>
<dbReference type="InterPro" id="IPR001638">
    <property type="entry name" value="Solute-binding_3/MltF_N"/>
</dbReference>
<dbReference type="EMBL" id="JQEC01000016">
    <property type="protein sequence ID" value="KGJ94898.1"/>
    <property type="molecule type" value="Genomic_DNA"/>
</dbReference>
<dbReference type="Proteomes" id="UP000029868">
    <property type="component" value="Unassembled WGS sequence"/>
</dbReference>
<organism evidence="4 5">
    <name type="scientific">Colwellia psychrerythraea</name>
    <name type="common">Vibrio psychroerythus</name>
    <dbReference type="NCBI Taxonomy" id="28229"/>
    <lineage>
        <taxon>Bacteria</taxon>
        <taxon>Pseudomonadati</taxon>
        <taxon>Pseudomonadota</taxon>
        <taxon>Gammaproteobacteria</taxon>
        <taxon>Alteromonadales</taxon>
        <taxon>Colwelliaceae</taxon>
        <taxon>Colwellia</taxon>
    </lineage>
</organism>
<evidence type="ECO:0000313" key="4">
    <source>
        <dbReference type="EMBL" id="KGJ94898.1"/>
    </source>
</evidence>
<dbReference type="Pfam" id="PF00497">
    <property type="entry name" value="SBP_bac_3"/>
    <property type="match status" value="1"/>
</dbReference>
<dbReference type="PANTHER" id="PTHR35936">
    <property type="entry name" value="MEMBRANE-BOUND LYTIC MUREIN TRANSGLYCOSYLASE F"/>
    <property type="match status" value="1"/>
</dbReference>
<dbReference type="Gene3D" id="3.40.190.10">
    <property type="entry name" value="Periplasmic binding protein-like II"/>
    <property type="match status" value="2"/>
</dbReference>
<dbReference type="OrthoDB" id="5296159at2"/>
<protein>
    <submittedName>
        <fullName evidence="4">ABC-type transporter, periplasmic subunit family 3</fullName>
    </submittedName>
</protein>
<proteinExistence type="inferred from homology"/>
<dbReference type="SUPFAM" id="SSF53850">
    <property type="entry name" value="Periplasmic binding protein-like II"/>
    <property type="match status" value="1"/>
</dbReference>
<comment type="caution">
    <text evidence="4">The sequence shown here is derived from an EMBL/GenBank/DDBJ whole genome shotgun (WGS) entry which is preliminary data.</text>
</comment>
<evidence type="ECO:0000313" key="5">
    <source>
        <dbReference type="Proteomes" id="UP000029868"/>
    </source>
</evidence>
<name>A0A099KZ25_COLPS</name>
<gene>
    <name evidence="4" type="ORF">GAB14E_2132</name>
</gene>
<dbReference type="AlphaFoldDB" id="A0A099KZ25"/>
<keyword evidence="2" id="KW-0732">Signal</keyword>
<dbReference type="RefSeq" id="WP_033081803.1">
    <property type="nucleotide sequence ID" value="NZ_JQEC01000016.1"/>
</dbReference>